<feature type="compositionally biased region" description="Low complexity" evidence="1">
    <location>
        <begin position="53"/>
        <end position="67"/>
    </location>
</feature>
<evidence type="ECO:0000313" key="4">
    <source>
        <dbReference type="Proteomes" id="UP000325211"/>
    </source>
</evidence>
<feature type="region of interest" description="Disordered" evidence="1">
    <location>
        <begin position="48"/>
        <end position="97"/>
    </location>
</feature>
<feature type="compositionally biased region" description="Polar residues" evidence="1">
    <location>
        <begin position="1"/>
        <end position="14"/>
    </location>
</feature>
<dbReference type="RefSeq" id="WP_150210226.1">
    <property type="nucleotide sequence ID" value="NZ_CP029190.1"/>
</dbReference>
<sequence length="477" mass="47845">MTSEQPGTPETSRTTARRRPFAVVGAVAAAVLLAGGGTAYWAATAHGGDERPAAVAARDAAAGSAAPSPGPTPPPGIAPGEPDPSGGSVVYEAKGPLPEGPASAPVFKAAGEVTEAEVARLAAALGVEGKPQLSGAMWQVGTVRDGGGPRLQVNRQAPGTWSFSRAQPAGGDNCVRGKDTCGPATLPEGPGGGGGGAGTPVSEEAAKAAAAPVLAAAGQQGARLDARLLQGAVRVVVADPVVGGLPTQGWSSRISVGADGTVASGSGELKAPERSGERPVVGASAALDRLNERSRGWQSTGPSACATPVPLDGDAAGSTDSVPCNPDPRPIKPPRTETVERAALGLTATTVDGVRGLEPAWLFEVAGRGGGPGHTVVQPAGAEQKEQPKGRTVPGFSYDVNDRKLTVHFWGGVCSTYALEVQEHPETVSVRITDTPKEPGRACILIAQEMSLSATLAEPLGSRKVVDATNGQQLPRA</sequence>
<feature type="transmembrane region" description="Helical" evidence="2">
    <location>
        <begin position="21"/>
        <end position="43"/>
    </location>
</feature>
<reference evidence="3 4" key="1">
    <citation type="submission" date="2018-05" db="EMBL/GenBank/DDBJ databases">
        <title>Streptomyces venezuelae.</title>
        <authorList>
            <person name="Kim W."/>
            <person name="Lee N."/>
            <person name="Cho B.-K."/>
        </authorList>
    </citation>
    <scope>NUCLEOTIDE SEQUENCE [LARGE SCALE GENOMIC DNA]</scope>
    <source>
        <strain evidence="3 4">ATCC 21782</strain>
    </source>
</reference>
<accession>A0A5P2DB34</accession>
<evidence type="ECO:0000256" key="2">
    <source>
        <dbReference type="SAM" id="Phobius"/>
    </source>
</evidence>
<feature type="region of interest" description="Disordered" evidence="1">
    <location>
        <begin position="292"/>
        <end position="335"/>
    </location>
</feature>
<evidence type="ECO:0008006" key="5">
    <source>
        <dbReference type="Google" id="ProtNLM"/>
    </source>
</evidence>
<name>A0A5P2DB34_STRVZ</name>
<evidence type="ECO:0000313" key="3">
    <source>
        <dbReference type="EMBL" id="QES50481.1"/>
    </source>
</evidence>
<dbReference type="AlphaFoldDB" id="A0A5P2DB34"/>
<keyword evidence="2" id="KW-0812">Transmembrane</keyword>
<dbReference type="Proteomes" id="UP000325211">
    <property type="component" value="Chromosome"/>
</dbReference>
<evidence type="ECO:0000256" key="1">
    <source>
        <dbReference type="SAM" id="MobiDB-lite"/>
    </source>
</evidence>
<dbReference type="OrthoDB" id="3830613at2"/>
<feature type="region of interest" description="Disordered" evidence="1">
    <location>
        <begin position="1"/>
        <end position="20"/>
    </location>
</feature>
<dbReference type="InterPro" id="IPR006311">
    <property type="entry name" value="TAT_signal"/>
</dbReference>
<keyword evidence="2" id="KW-0472">Membrane</keyword>
<feature type="region of interest" description="Disordered" evidence="1">
    <location>
        <begin position="179"/>
        <end position="201"/>
    </location>
</feature>
<gene>
    <name evidence="3" type="ORF">DEJ50_24325</name>
</gene>
<proteinExistence type="predicted"/>
<keyword evidence="2" id="KW-1133">Transmembrane helix</keyword>
<protein>
    <recommendedName>
        <fullName evidence="5">Large membrane protein</fullName>
    </recommendedName>
</protein>
<feature type="compositionally biased region" description="Gly residues" evidence="1">
    <location>
        <begin position="189"/>
        <end position="198"/>
    </location>
</feature>
<organism evidence="3 4">
    <name type="scientific">Streptomyces venezuelae</name>
    <dbReference type="NCBI Taxonomy" id="54571"/>
    <lineage>
        <taxon>Bacteria</taxon>
        <taxon>Bacillati</taxon>
        <taxon>Actinomycetota</taxon>
        <taxon>Actinomycetes</taxon>
        <taxon>Kitasatosporales</taxon>
        <taxon>Streptomycetaceae</taxon>
        <taxon>Streptomyces</taxon>
    </lineage>
</organism>
<feature type="compositionally biased region" description="Pro residues" evidence="1">
    <location>
        <begin position="68"/>
        <end position="77"/>
    </location>
</feature>
<dbReference type="PROSITE" id="PS51318">
    <property type="entry name" value="TAT"/>
    <property type="match status" value="1"/>
</dbReference>
<dbReference type="EMBL" id="CP029190">
    <property type="protein sequence ID" value="QES50481.1"/>
    <property type="molecule type" value="Genomic_DNA"/>
</dbReference>